<dbReference type="SUPFAM" id="SSF53098">
    <property type="entry name" value="Ribonuclease H-like"/>
    <property type="match status" value="1"/>
</dbReference>
<evidence type="ECO:0000313" key="3">
    <source>
        <dbReference type="EMBL" id="MFB9833524.1"/>
    </source>
</evidence>
<dbReference type="Pfam" id="PF13358">
    <property type="entry name" value="DDE_3"/>
    <property type="match status" value="1"/>
</dbReference>
<dbReference type="InterPro" id="IPR038717">
    <property type="entry name" value="Tc1-like_DDE_dom"/>
</dbReference>
<dbReference type="Gene3D" id="3.30.420.10">
    <property type="entry name" value="Ribonuclease H-like superfamily/Ribonuclease H"/>
    <property type="match status" value="1"/>
</dbReference>
<reference evidence="3 4" key="1">
    <citation type="submission" date="2024-09" db="EMBL/GenBank/DDBJ databases">
        <authorList>
            <person name="Sun Q."/>
            <person name="Mori K."/>
        </authorList>
    </citation>
    <scope>NUCLEOTIDE SEQUENCE [LARGE SCALE GENOMIC DNA]</scope>
    <source>
        <strain evidence="3 4">TBRC 0563</strain>
    </source>
</reference>
<protein>
    <submittedName>
        <fullName evidence="3">IS630 family transposase</fullName>
    </submittedName>
</protein>
<dbReference type="InterPro" id="IPR012337">
    <property type="entry name" value="RNaseH-like_sf"/>
</dbReference>
<keyword evidence="4" id="KW-1185">Reference proteome</keyword>
<dbReference type="InterPro" id="IPR047655">
    <property type="entry name" value="Transpos_IS630-like"/>
</dbReference>
<proteinExistence type="predicted"/>
<dbReference type="RefSeq" id="WP_378201330.1">
    <property type="nucleotide sequence ID" value="NZ_JBHLZP010000093.1"/>
</dbReference>
<feature type="region of interest" description="Disordered" evidence="1">
    <location>
        <begin position="1"/>
        <end position="22"/>
    </location>
</feature>
<accession>A0ABV5YHD1</accession>
<organism evidence="3 4">
    <name type="scientific">Actinoallomurus acaciae</name>
    <dbReference type="NCBI Taxonomy" id="502577"/>
    <lineage>
        <taxon>Bacteria</taxon>
        <taxon>Bacillati</taxon>
        <taxon>Actinomycetota</taxon>
        <taxon>Actinomycetes</taxon>
        <taxon>Streptosporangiales</taxon>
        <taxon>Thermomonosporaceae</taxon>
        <taxon>Actinoallomurus</taxon>
    </lineage>
</organism>
<comment type="caution">
    <text evidence="3">The sequence shown here is derived from an EMBL/GenBank/DDBJ whole genome shotgun (WGS) entry which is preliminary data.</text>
</comment>
<dbReference type="EMBL" id="JBHLZP010000093">
    <property type="protein sequence ID" value="MFB9833524.1"/>
    <property type="molecule type" value="Genomic_DNA"/>
</dbReference>
<dbReference type="Proteomes" id="UP001589627">
    <property type="component" value="Unassembled WGS sequence"/>
</dbReference>
<evidence type="ECO:0000313" key="4">
    <source>
        <dbReference type="Proteomes" id="UP001589627"/>
    </source>
</evidence>
<evidence type="ECO:0000259" key="2">
    <source>
        <dbReference type="Pfam" id="PF13358"/>
    </source>
</evidence>
<dbReference type="NCBIfam" id="NF033545">
    <property type="entry name" value="transpos_IS630"/>
    <property type="match status" value="1"/>
</dbReference>
<gene>
    <name evidence="3" type="ORF">ACFFNX_15125</name>
</gene>
<sequence>RVRRAGTGKPAAERPHGVPSPTQQIQALDRLAPVLPMMPGMPERRTHDYLRQGITSLFAAFNIADGTVISQLHRRHRATEFKKFLVKIDKVVPADLDVHLVCDNYATHKTPEIQTWLARHPRFHAHFTPTGSSWINQVERWFGYLTDQMIRRGVHTSIHALESDIRTWIKTWNEDPRPFVSTKTAEEILNSLAEYIAKISGAGH</sequence>
<dbReference type="InterPro" id="IPR036397">
    <property type="entry name" value="RNaseH_sf"/>
</dbReference>
<evidence type="ECO:0000256" key="1">
    <source>
        <dbReference type="SAM" id="MobiDB-lite"/>
    </source>
</evidence>
<feature type="domain" description="Tc1-like transposase DDE" evidence="2">
    <location>
        <begin position="36"/>
        <end position="157"/>
    </location>
</feature>
<feature type="non-terminal residue" evidence="3">
    <location>
        <position position="1"/>
    </location>
</feature>
<name>A0ABV5YHD1_9ACTN</name>